<dbReference type="Pfam" id="PF03023">
    <property type="entry name" value="MurJ"/>
    <property type="match status" value="1"/>
</dbReference>
<keyword evidence="2" id="KW-1003">Cell membrane</keyword>
<evidence type="ECO:0000313" key="9">
    <source>
        <dbReference type="EMBL" id="USY18177.1"/>
    </source>
</evidence>
<feature type="transmembrane region" description="Helical" evidence="8">
    <location>
        <begin position="492"/>
        <end position="517"/>
    </location>
</feature>
<dbReference type="PANTHER" id="PTHR47019">
    <property type="entry name" value="LIPID II FLIPPASE MURJ"/>
    <property type="match status" value="1"/>
</dbReference>
<evidence type="ECO:0000256" key="1">
    <source>
        <dbReference type="ARBA" id="ARBA00004651"/>
    </source>
</evidence>
<dbReference type="RefSeq" id="WP_254417627.1">
    <property type="nucleotide sequence ID" value="NZ_BAAAJB010000077.1"/>
</dbReference>
<evidence type="ECO:0000256" key="7">
    <source>
        <dbReference type="ARBA" id="ARBA00023136"/>
    </source>
</evidence>
<keyword evidence="4" id="KW-0133">Cell shape</keyword>
<feature type="transmembrane region" description="Helical" evidence="8">
    <location>
        <begin position="419"/>
        <end position="440"/>
    </location>
</feature>
<keyword evidence="6 8" id="KW-1133">Transmembrane helix</keyword>
<keyword evidence="5" id="KW-0573">Peptidoglycan synthesis</keyword>
<dbReference type="EMBL" id="CP099837">
    <property type="protein sequence ID" value="USY18177.1"/>
    <property type="molecule type" value="Genomic_DNA"/>
</dbReference>
<feature type="transmembrane region" description="Helical" evidence="8">
    <location>
        <begin position="51"/>
        <end position="74"/>
    </location>
</feature>
<accession>A0ABY5D4R1</accession>
<dbReference type="PANTHER" id="PTHR47019:SF1">
    <property type="entry name" value="LIPID II FLIPPASE MURJ"/>
    <property type="match status" value="1"/>
</dbReference>
<evidence type="ECO:0000256" key="6">
    <source>
        <dbReference type="ARBA" id="ARBA00022989"/>
    </source>
</evidence>
<sequence length="540" mass="54803">MTRGVATAAALIAVVTVGARLAGFGRTVVFSQTVGDTCLGTAYVTANQLPAVLFEIVIGGALTAMVVPVLAAAVKRGDHEQVRHTASALVTWVLLLSLPLAALLALVSVPAMTLMLGAGTGCDHGALLGLSARMLVVFAPQIVFYGLAAVLYGVLQSHRRFLAPALAPLVSSLVVIAAYLAFVPLGSEHRQDIDALPLSAELVLSLGTTAGVVALFLTVLGPARGLRLRLRPRLTFPPGVGERVRSLAAASLLPLVAMQVCLLLSVALANWGGGAGAAVLYSYAWALFTLPYGVIAVPIATSAFTALAVADAERDRVGFARLLSGSARVCVVITAGVGTALAAAAGPIAVVFAQLDPPPLERALLAYAPGVVGFGLVALLSRALYASHHGRSAAAAQVVGWIVVMACAVGLVWALPPGWAIAGLGAASTAGLSLAALLLCSGVLRAHGGQALAGLPRSLIAALLAGAAGWPAGRAVAAALARGLDTARGEGIWWTVLDSAVAGATALVVFGAVAALVDRSALRTVADRARNVRERRRETR</sequence>
<feature type="transmembrane region" description="Helical" evidence="8">
    <location>
        <begin position="452"/>
        <end position="472"/>
    </location>
</feature>
<feature type="transmembrane region" description="Helical" evidence="8">
    <location>
        <begin position="364"/>
        <end position="385"/>
    </location>
</feature>
<evidence type="ECO:0000256" key="8">
    <source>
        <dbReference type="SAM" id="Phobius"/>
    </source>
</evidence>
<evidence type="ECO:0000313" key="10">
    <source>
        <dbReference type="Proteomes" id="UP001055940"/>
    </source>
</evidence>
<feature type="transmembrane region" description="Helical" evidence="8">
    <location>
        <begin position="132"/>
        <end position="154"/>
    </location>
</feature>
<feature type="transmembrane region" description="Helical" evidence="8">
    <location>
        <begin position="161"/>
        <end position="182"/>
    </location>
</feature>
<protein>
    <submittedName>
        <fullName evidence="9">MATE family efflux transporter</fullName>
    </submittedName>
</protein>
<evidence type="ECO:0000256" key="3">
    <source>
        <dbReference type="ARBA" id="ARBA00022692"/>
    </source>
</evidence>
<dbReference type="InterPro" id="IPR004268">
    <property type="entry name" value="MurJ"/>
</dbReference>
<evidence type="ECO:0000256" key="2">
    <source>
        <dbReference type="ARBA" id="ARBA00022475"/>
    </source>
</evidence>
<reference evidence="9" key="1">
    <citation type="submission" date="2022-06" db="EMBL/GenBank/DDBJ databases">
        <authorList>
            <person name="Ping M."/>
        </authorList>
    </citation>
    <scope>NUCLEOTIDE SEQUENCE</scope>
    <source>
        <strain evidence="9">JCM11759T</strain>
    </source>
</reference>
<keyword evidence="10" id="KW-1185">Reference proteome</keyword>
<gene>
    <name evidence="9" type="ORF">NE857_23000</name>
</gene>
<comment type="subcellular location">
    <subcellularLocation>
        <location evidence="1">Cell membrane</location>
        <topology evidence="1">Multi-pass membrane protein</topology>
    </subcellularLocation>
</comment>
<name>A0ABY5D4R1_9ACTN</name>
<feature type="transmembrane region" description="Helical" evidence="8">
    <location>
        <begin position="329"/>
        <end position="352"/>
    </location>
</feature>
<feature type="transmembrane region" description="Helical" evidence="8">
    <location>
        <begin position="247"/>
        <end position="271"/>
    </location>
</feature>
<evidence type="ECO:0000256" key="5">
    <source>
        <dbReference type="ARBA" id="ARBA00022984"/>
    </source>
</evidence>
<feature type="transmembrane region" description="Helical" evidence="8">
    <location>
        <begin position="202"/>
        <end position="226"/>
    </location>
</feature>
<dbReference type="InterPro" id="IPR051050">
    <property type="entry name" value="Lipid_II_flippase_MurJ/MviN"/>
</dbReference>
<dbReference type="Proteomes" id="UP001055940">
    <property type="component" value="Chromosome"/>
</dbReference>
<organism evidence="9 10">
    <name type="scientific">Nocardiopsis exhalans</name>
    <dbReference type="NCBI Taxonomy" id="163604"/>
    <lineage>
        <taxon>Bacteria</taxon>
        <taxon>Bacillati</taxon>
        <taxon>Actinomycetota</taxon>
        <taxon>Actinomycetes</taxon>
        <taxon>Streptosporangiales</taxon>
        <taxon>Nocardiopsidaceae</taxon>
        <taxon>Nocardiopsis</taxon>
    </lineage>
</organism>
<keyword evidence="3 8" id="KW-0812">Transmembrane</keyword>
<evidence type="ECO:0000256" key="4">
    <source>
        <dbReference type="ARBA" id="ARBA00022960"/>
    </source>
</evidence>
<feature type="transmembrane region" description="Helical" evidence="8">
    <location>
        <begin position="283"/>
        <end position="309"/>
    </location>
</feature>
<keyword evidence="7 8" id="KW-0472">Membrane</keyword>
<feature type="transmembrane region" description="Helical" evidence="8">
    <location>
        <begin position="86"/>
        <end position="112"/>
    </location>
</feature>
<dbReference type="PRINTS" id="PR01806">
    <property type="entry name" value="VIRFACTRMVIN"/>
</dbReference>
<proteinExistence type="predicted"/>
<feature type="transmembrane region" description="Helical" evidence="8">
    <location>
        <begin position="392"/>
        <end position="413"/>
    </location>
</feature>